<name>A0A511BP85_9PROT</name>
<dbReference type="Proteomes" id="UP000321405">
    <property type="component" value="Unassembled WGS sequence"/>
</dbReference>
<reference evidence="1 2" key="1">
    <citation type="submission" date="2019-07" db="EMBL/GenBank/DDBJ databases">
        <title>Whole genome shotgun sequence of Swaminathania salitolerans NBRC 104436.</title>
        <authorList>
            <person name="Hosoyama A."/>
            <person name="Uohara A."/>
            <person name="Ohji S."/>
            <person name="Ichikawa N."/>
        </authorList>
    </citation>
    <scope>NUCLEOTIDE SEQUENCE [LARGE SCALE GENOMIC DNA]</scope>
    <source>
        <strain evidence="1 2">NBRC 104436</strain>
    </source>
</reference>
<sequence length="104" mass="11391">MTSRAETKRRAFAAASAEIEATCNRLAFSRQDYLELLAELTAVAAFNSLETLPGWEYRARLTMEAIVEEARARLRALLVAQIERGGFRASFGTGAGKGREVPPS</sequence>
<gene>
    <name evidence="1" type="ORF">SSA02_10550</name>
</gene>
<evidence type="ECO:0000313" key="1">
    <source>
        <dbReference type="EMBL" id="GEL01892.1"/>
    </source>
</evidence>
<accession>A0A511BP85</accession>
<dbReference type="AlphaFoldDB" id="A0A511BP85"/>
<keyword evidence="2" id="KW-1185">Reference proteome</keyword>
<organism evidence="1 2">
    <name type="scientific">Swaminathania salitolerans</name>
    <dbReference type="NCBI Taxonomy" id="182838"/>
    <lineage>
        <taxon>Bacteria</taxon>
        <taxon>Pseudomonadati</taxon>
        <taxon>Pseudomonadota</taxon>
        <taxon>Alphaproteobacteria</taxon>
        <taxon>Acetobacterales</taxon>
        <taxon>Acetobacteraceae</taxon>
        <taxon>Swaminathania</taxon>
    </lineage>
</organism>
<evidence type="ECO:0000313" key="2">
    <source>
        <dbReference type="Proteomes" id="UP000321405"/>
    </source>
</evidence>
<comment type="caution">
    <text evidence="1">The sequence shown here is derived from an EMBL/GenBank/DDBJ whole genome shotgun (WGS) entry which is preliminary data.</text>
</comment>
<dbReference type="RefSeq" id="WP_147092880.1">
    <property type="nucleotide sequence ID" value="NZ_BJVC01000002.1"/>
</dbReference>
<dbReference type="EMBL" id="BJVC01000002">
    <property type="protein sequence ID" value="GEL01892.1"/>
    <property type="molecule type" value="Genomic_DNA"/>
</dbReference>
<protein>
    <submittedName>
        <fullName evidence="1">Uncharacterized protein</fullName>
    </submittedName>
</protein>
<proteinExistence type="predicted"/>